<dbReference type="PROSITE" id="PS50011">
    <property type="entry name" value="PROTEIN_KINASE_DOM"/>
    <property type="match status" value="1"/>
</dbReference>
<dbReference type="EMBL" id="OZ075137">
    <property type="protein sequence ID" value="CAL5005234.1"/>
    <property type="molecule type" value="Genomic_DNA"/>
</dbReference>
<name>A0ABC9BQC2_9POAL</name>
<organism evidence="15 16">
    <name type="scientific">Urochloa decumbens</name>
    <dbReference type="NCBI Taxonomy" id="240449"/>
    <lineage>
        <taxon>Eukaryota</taxon>
        <taxon>Viridiplantae</taxon>
        <taxon>Streptophyta</taxon>
        <taxon>Embryophyta</taxon>
        <taxon>Tracheophyta</taxon>
        <taxon>Spermatophyta</taxon>
        <taxon>Magnoliopsida</taxon>
        <taxon>Liliopsida</taxon>
        <taxon>Poales</taxon>
        <taxon>Poaceae</taxon>
        <taxon>PACMAD clade</taxon>
        <taxon>Panicoideae</taxon>
        <taxon>Panicodae</taxon>
        <taxon>Paniceae</taxon>
        <taxon>Melinidinae</taxon>
        <taxon>Urochloa</taxon>
    </lineage>
</organism>
<proteinExistence type="predicted"/>
<dbReference type="PROSITE" id="PS00010">
    <property type="entry name" value="ASX_HYDROXYL"/>
    <property type="match status" value="1"/>
</dbReference>
<dbReference type="InterPro" id="IPR001881">
    <property type="entry name" value="EGF-like_Ca-bd_dom"/>
</dbReference>
<dbReference type="InterPro" id="IPR049883">
    <property type="entry name" value="NOTCH1_EGF-like"/>
</dbReference>
<evidence type="ECO:0000256" key="13">
    <source>
        <dbReference type="SAM" id="Phobius"/>
    </source>
</evidence>
<keyword evidence="10" id="KW-0325">Glycoprotein</keyword>
<evidence type="ECO:0000256" key="12">
    <source>
        <dbReference type="SAM" id="MobiDB-lite"/>
    </source>
</evidence>
<dbReference type="InterPro" id="IPR011009">
    <property type="entry name" value="Kinase-like_dom_sf"/>
</dbReference>
<dbReference type="PANTHER" id="PTHR27005:SF145">
    <property type="entry name" value="OS10G0142600 PROTEIN"/>
    <property type="match status" value="1"/>
</dbReference>
<keyword evidence="5" id="KW-0732">Signal</keyword>
<dbReference type="FunFam" id="1.10.510.10:FF:000606">
    <property type="entry name" value="Wall-associated receptor kinase 3"/>
    <property type="match status" value="1"/>
</dbReference>
<reference evidence="15 16" key="2">
    <citation type="submission" date="2024-10" db="EMBL/GenBank/DDBJ databases">
        <authorList>
            <person name="Ryan C."/>
        </authorList>
    </citation>
    <scope>NUCLEOTIDE SEQUENCE [LARGE SCALE GENOMIC DNA]</scope>
</reference>
<dbReference type="PANTHER" id="PTHR27005">
    <property type="entry name" value="WALL-ASSOCIATED RECEPTOR KINASE-LIKE 21"/>
    <property type="match status" value="1"/>
</dbReference>
<dbReference type="PROSITE" id="PS00108">
    <property type="entry name" value="PROTEIN_KINASE_ST"/>
    <property type="match status" value="1"/>
</dbReference>
<dbReference type="Gene3D" id="2.10.25.10">
    <property type="entry name" value="Laminin"/>
    <property type="match status" value="1"/>
</dbReference>
<evidence type="ECO:0000256" key="10">
    <source>
        <dbReference type="ARBA" id="ARBA00023180"/>
    </source>
</evidence>
<evidence type="ECO:0000256" key="3">
    <source>
        <dbReference type="ARBA" id="ARBA00022536"/>
    </source>
</evidence>
<dbReference type="InterPro" id="IPR018097">
    <property type="entry name" value="EGF_Ca-bd_CS"/>
</dbReference>
<keyword evidence="13" id="KW-0812">Transmembrane</keyword>
<dbReference type="InterPro" id="IPR008271">
    <property type="entry name" value="Ser/Thr_kinase_AS"/>
</dbReference>
<evidence type="ECO:0000256" key="2">
    <source>
        <dbReference type="ARBA" id="ARBA00022527"/>
    </source>
</evidence>
<reference evidence="16" key="1">
    <citation type="submission" date="2024-06" db="EMBL/GenBank/DDBJ databases">
        <authorList>
            <person name="Ryan C."/>
        </authorList>
    </citation>
    <scope>NUCLEOTIDE SEQUENCE [LARGE SCALE GENOMIC DNA]</scope>
</reference>
<evidence type="ECO:0000256" key="11">
    <source>
        <dbReference type="PROSITE-ProRule" id="PRU10141"/>
    </source>
</evidence>
<dbReference type="SUPFAM" id="SSF56112">
    <property type="entry name" value="Protein kinase-like (PK-like)"/>
    <property type="match status" value="1"/>
</dbReference>
<keyword evidence="16" id="KW-1185">Reference proteome</keyword>
<dbReference type="InterPro" id="IPR045274">
    <property type="entry name" value="WAK-like"/>
</dbReference>
<keyword evidence="13" id="KW-0472">Membrane</keyword>
<dbReference type="InterPro" id="IPR025287">
    <property type="entry name" value="WAK_GUB"/>
</dbReference>
<evidence type="ECO:0000256" key="9">
    <source>
        <dbReference type="ARBA" id="ARBA00023157"/>
    </source>
</evidence>
<protein>
    <recommendedName>
        <fullName evidence="14">Protein kinase domain-containing protein</fullName>
    </recommendedName>
</protein>
<dbReference type="Pfam" id="PF00069">
    <property type="entry name" value="Pkinase"/>
    <property type="match status" value="1"/>
</dbReference>
<dbReference type="Pfam" id="PF07645">
    <property type="entry name" value="EGF_CA"/>
    <property type="match status" value="1"/>
</dbReference>
<dbReference type="SMART" id="SM00220">
    <property type="entry name" value="S_TKc"/>
    <property type="match status" value="1"/>
</dbReference>
<dbReference type="SMART" id="SM00181">
    <property type="entry name" value="EGF"/>
    <property type="match status" value="2"/>
</dbReference>
<evidence type="ECO:0000256" key="5">
    <source>
        <dbReference type="ARBA" id="ARBA00022729"/>
    </source>
</evidence>
<evidence type="ECO:0000256" key="8">
    <source>
        <dbReference type="ARBA" id="ARBA00022840"/>
    </source>
</evidence>
<sequence>MDYNRICSLLKVATAMGACRLLFKEGEPKDSCSWQATIRESEAENQQRQTPPVKMVSPALLMLALLAMTAPPAASLIGKPGCQTRCGDVDIPYPFGIGTGTGGVNCSLPGFEISCAMTGSGSTVGPVLADTDIAVLNISVMPRPEARVLLPVAWQCFNSTGYSTGKSYGTVRFNPAGVYRISDTHNELFVLGCNTLMYTNSGPRGRYRYTFYTGCMTFCNDSGSAQDGKCAGIGCCHVDIPPGLTDNWMQFGDTSTWSHEDQEFSPCDYGFIVEKGYYSFKASHLTTMPVNQTMPLRLDWAIRSGGNSSSSSMSCIAAKNKPQYACVSDHSECANSTNGPGYFCNCTQGYEGNPYIVDGCKNINECTRPTEYPCHGVCRDIEGSYECKCHAGYQNNGDPKEQPCSPKFPLAAQLALGITLGVSLLIVATLLTLMVIHKRRMNEYFKKNGGSVLQKVESIKIFTKDELNKITKNNSEVLGQGGFGKVYKGTLEDSSMVAVKSSIEVNEERKEDFTNEVTIQSQMIHRNILKLVGCCLEVDVPMLVYEFAAKGSLQDVLHREGAHRLPIPLDLRLEIAIGSAEGLRYMHSLTNHTIRHGDVKPDNILIDDHWIPKISDFGLSKLLKVDNHIATMVIGCMSYLDPVFMKTGLLTQKSDVYSFGAVLLELITRKKIVYGKNNSLIIEFCRLYEKEGSGRAMFDEDIATEENIFVLEEIGKLAIECLKDDVNDRPDMNEVAEQLVMLRRDRKYGKAQNRSPRSFEGIAIASDSPRSFATDTTSSSAATPLPSATPSREFPDL</sequence>
<dbReference type="InterPro" id="IPR017441">
    <property type="entry name" value="Protein_kinase_ATP_BS"/>
</dbReference>
<dbReference type="AlphaFoldDB" id="A0ABC9BQC2"/>
<evidence type="ECO:0000256" key="7">
    <source>
        <dbReference type="ARBA" id="ARBA00022777"/>
    </source>
</evidence>
<keyword evidence="6 11" id="KW-0547">Nucleotide-binding</keyword>
<dbReference type="PROSITE" id="PS01187">
    <property type="entry name" value="EGF_CA"/>
    <property type="match status" value="1"/>
</dbReference>
<dbReference type="SMART" id="SM00179">
    <property type="entry name" value="EGF_CA"/>
    <property type="match status" value="1"/>
</dbReference>
<dbReference type="InterPro" id="IPR000742">
    <property type="entry name" value="EGF"/>
</dbReference>
<keyword evidence="13" id="KW-1133">Transmembrane helix</keyword>
<evidence type="ECO:0000313" key="15">
    <source>
        <dbReference type="EMBL" id="CAL5005234.1"/>
    </source>
</evidence>
<keyword evidence="8 11" id="KW-0067">ATP-binding</keyword>
<keyword evidence="2" id="KW-0723">Serine/threonine-protein kinase</keyword>
<evidence type="ECO:0000256" key="1">
    <source>
        <dbReference type="ARBA" id="ARBA00004479"/>
    </source>
</evidence>
<feature type="compositionally biased region" description="Low complexity" evidence="12">
    <location>
        <begin position="773"/>
        <end position="791"/>
    </location>
</feature>
<evidence type="ECO:0000256" key="6">
    <source>
        <dbReference type="ARBA" id="ARBA00022741"/>
    </source>
</evidence>
<keyword evidence="9" id="KW-1015">Disulfide bond</keyword>
<dbReference type="FunFam" id="3.30.200.20:FF:000581">
    <property type="entry name" value="Wall-associated receptor kinase 3"/>
    <property type="match status" value="1"/>
</dbReference>
<dbReference type="InterPro" id="IPR000719">
    <property type="entry name" value="Prot_kinase_dom"/>
</dbReference>
<dbReference type="Gene3D" id="3.30.200.20">
    <property type="entry name" value="Phosphorylase Kinase, domain 1"/>
    <property type="match status" value="1"/>
</dbReference>
<feature type="transmembrane region" description="Helical" evidence="13">
    <location>
        <begin position="410"/>
        <end position="436"/>
    </location>
</feature>
<dbReference type="CDD" id="cd00054">
    <property type="entry name" value="EGF_CA"/>
    <property type="match status" value="1"/>
</dbReference>
<feature type="binding site" evidence="11">
    <location>
        <position position="500"/>
    </location>
    <ligand>
        <name>ATP</name>
        <dbReference type="ChEBI" id="CHEBI:30616"/>
    </ligand>
</feature>
<dbReference type="GO" id="GO:0005524">
    <property type="term" value="F:ATP binding"/>
    <property type="evidence" value="ECO:0007669"/>
    <property type="project" value="UniProtKB-UniRule"/>
</dbReference>
<evidence type="ECO:0000256" key="4">
    <source>
        <dbReference type="ARBA" id="ARBA00022679"/>
    </source>
</evidence>
<evidence type="ECO:0000313" key="16">
    <source>
        <dbReference type="Proteomes" id="UP001497457"/>
    </source>
</evidence>
<keyword evidence="7" id="KW-0418">Kinase</keyword>
<feature type="region of interest" description="Disordered" evidence="12">
    <location>
        <begin position="769"/>
        <end position="797"/>
    </location>
</feature>
<dbReference type="Pfam" id="PF13947">
    <property type="entry name" value="GUB_WAK_bind"/>
    <property type="match status" value="1"/>
</dbReference>
<comment type="subcellular location">
    <subcellularLocation>
        <location evidence="1">Membrane</location>
        <topology evidence="1">Single-pass type I membrane protein</topology>
    </subcellularLocation>
</comment>
<accession>A0ABC9BQC2</accession>
<dbReference type="Proteomes" id="UP001497457">
    <property type="component" value="Chromosome 27b"/>
</dbReference>
<keyword evidence="3" id="KW-0245">EGF-like domain</keyword>
<evidence type="ECO:0000259" key="14">
    <source>
        <dbReference type="PROSITE" id="PS50011"/>
    </source>
</evidence>
<dbReference type="PROSITE" id="PS00107">
    <property type="entry name" value="PROTEIN_KINASE_ATP"/>
    <property type="match status" value="1"/>
</dbReference>
<dbReference type="GO" id="GO:0016020">
    <property type="term" value="C:membrane"/>
    <property type="evidence" value="ECO:0007669"/>
    <property type="project" value="UniProtKB-SubCell"/>
</dbReference>
<dbReference type="Gene3D" id="1.10.510.10">
    <property type="entry name" value="Transferase(Phosphotransferase) domain 1"/>
    <property type="match status" value="1"/>
</dbReference>
<dbReference type="InterPro" id="IPR000152">
    <property type="entry name" value="EGF-type_Asp/Asn_hydroxyl_site"/>
</dbReference>
<feature type="domain" description="Protein kinase" evidence="14">
    <location>
        <begin position="472"/>
        <end position="741"/>
    </location>
</feature>
<dbReference type="SUPFAM" id="SSF57196">
    <property type="entry name" value="EGF/Laminin"/>
    <property type="match status" value="1"/>
</dbReference>
<gene>
    <name evidence="15" type="ORF">URODEC1_LOCUS67346</name>
</gene>
<keyword evidence="4" id="KW-0808">Transferase</keyword>
<dbReference type="GO" id="GO:0004674">
    <property type="term" value="F:protein serine/threonine kinase activity"/>
    <property type="evidence" value="ECO:0007669"/>
    <property type="project" value="UniProtKB-KW"/>
</dbReference>